<accession>A0ABT8SPV2</accession>
<evidence type="ECO:0000313" key="2">
    <source>
        <dbReference type="EMBL" id="MDO1559673.1"/>
    </source>
</evidence>
<dbReference type="EMBL" id="JAUKTR010000003">
    <property type="protein sequence ID" value="MDO1559673.1"/>
    <property type="molecule type" value="Genomic_DNA"/>
</dbReference>
<dbReference type="Proteomes" id="UP001169063">
    <property type="component" value="Unassembled WGS sequence"/>
</dbReference>
<feature type="domain" description="DUF6894" evidence="1">
    <location>
        <begin position="15"/>
        <end position="81"/>
    </location>
</feature>
<proteinExistence type="predicted"/>
<sequence length="88" mass="9610">MAQPPHGAGPQQERRYFFDLIWRGRVRRDATGLRLKPGPDVRRAAIHAAAEHAVDMGAEDADASQVTVRDEAGAAVLTVRLEYNSSGQ</sequence>
<name>A0ABT8SPV2_9CAUL</name>
<gene>
    <name evidence="2" type="ORF">Q0812_09565</name>
</gene>
<dbReference type="Pfam" id="PF21834">
    <property type="entry name" value="DUF6894"/>
    <property type="match status" value="1"/>
</dbReference>
<comment type="caution">
    <text evidence="2">The sequence shown here is derived from an EMBL/GenBank/DDBJ whole genome shotgun (WGS) entry which is preliminary data.</text>
</comment>
<reference evidence="2" key="1">
    <citation type="submission" date="2023-07" db="EMBL/GenBank/DDBJ databases">
        <title>Brevundimonas soil sp. nov., isolated from the soil of chemical plant.</title>
        <authorList>
            <person name="Wu N."/>
        </authorList>
    </citation>
    <scope>NUCLEOTIDE SEQUENCE</scope>
    <source>
        <strain evidence="2">XZ-24</strain>
    </source>
</reference>
<dbReference type="InterPro" id="IPR054189">
    <property type="entry name" value="DUF6894"/>
</dbReference>
<evidence type="ECO:0000259" key="1">
    <source>
        <dbReference type="Pfam" id="PF21834"/>
    </source>
</evidence>
<organism evidence="2 3">
    <name type="scientific">Peiella sedimenti</name>
    <dbReference type="NCBI Taxonomy" id="3061083"/>
    <lineage>
        <taxon>Bacteria</taxon>
        <taxon>Pseudomonadati</taxon>
        <taxon>Pseudomonadota</taxon>
        <taxon>Alphaproteobacteria</taxon>
        <taxon>Caulobacterales</taxon>
        <taxon>Caulobacteraceae</taxon>
        <taxon>Peiella</taxon>
    </lineage>
</organism>
<protein>
    <recommendedName>
        <fullName evidence="1">DUF6894 domain-containing protein</fullName>
    </recommendedName>
</protein>
<keyword evidence="3" id="KW-1185">Reference proteome</keyword>
<evidence type="ECO:0000313" key="3">
    <source>
        <dbReference type="Proteomes" id="UP001169063"/>
    </source>
</evidence>
<dbReference type="RefSeq" id="WP_302110095.1">
    <property type="nucleotide sequence ID" value="NZ_JAUKTR010000003.1"/>
</dbReference>